<evidence type="ECO:0000313" key="1">
    <source>
        <dbReference type="EMBL" id="ABM81222.1"/>
    </source>
</evidence>
<dbReference type="EMBL" id="CP000493">
    <property type="protein sequence ID" value="ABM81222.1"/>
    <property type="molecule type" value="Genomic_DNA"/>
</dbReference>
<dbReference type="PANTHER" id="PTHR42869">
    <property type="entry name" value="SLL0572 PROTEIN"/>
    <property type="match status" value="1"/>
</dbReference>
<dbReference type="InterPro" id="IPR053199">
    <property type="entry name" value="cDPG_synthetase-like"/>
</dbReference>
<dbReference type="Gene3D" id="3.40.50.720">
    <property type="entry name" value="NAD(P)-binding Rossmann-like Domain"/>
    <property type="match status" value="1"/>
</dbReference>
<name>A2BML1_HYPBU</name>
<dbReference type="GeneID" id="4782024"/>
<gene>
    <name evidence="1" type="ordered locus">Hbut_1398</name>
</gene>
<organism evidence="1 2">
    <name type="scientific">Hyperthermus butylicus (strain DSM 5456 / JCM 9403 / PLM1-5)</name>
    <dbReference type="NCBI Taxonomy" id="415426"/>
    <lineage>
        <taxon>Archaea</taxon>
        <taxon>Thermoproteota</taxon>
        <taxon>Thermoprotei</taxon>
        <taxon>Desulfurococcales</taxon>
        <taxon>Pyrodictiaceae</taxon>
        <taxon>Hyperthermus</taxon>
    </lineage>
</organism>
<protein>
    <submittedName>
        <fullName evidence="1">Universally conserved protein</fullName>
    </submittedName>
</protein>
<keyword evidence="2" id="KW-1185">Reference proteome</keyword>
<dbReference type="CDD" id="cd01983">
    <property type="entry name" value="SIMIBI"/>
    <property type="match status" value="1"/>
</dbReference>
<dbReference type="eggNOG" id="arCOG01229">
    <property type="taxonomic scope" value="Archaea"/>
</dbReference>
<dbReference type="HOGENOM" id="CLU_046378_0_0_2"/>
<dbReference type="PANTHER" id="PTHR42869:SF1">
    <property type="entry name" value="SLL0572 PROTEIN"/>
    <property type="match status" value="1"/>
</dbReference>
<proteinExistence type="predicted"/>
<evidence type="ECO:0000313" key="2">
    <source>
        <dbReference type="Proteomes" id="UP000002593"/>
    </source>
</evidence>
<dbReference type="SUPFAM" id="SSF52540">
    <property type="entry name" value="P-loop containing nucleoside triphosphate hydrolases"/>
    <property type="match status" value="1"/>
</dbReference>
<accession>A2BML1</accession>
<dbReference type="STRING" id="415426.Hbut_1398"/>
<dbReference type="Proteomes" id="UP000002593">
    <property type="component" value="Chromosome"/>
</dbReference>
<dbReference type="EnsemblBacteria" id="ABM81222">
    <property type="protein sequence ID" value="ABM81222"/>
    <property type="gene ID" value="Hbut_1398"/>
</dbReference>
<dbReference type="InterPro" id="IPR027417">
    <property type="entry name" value="P-loop_NTPase"/>
</dbReference>
<dbReference type="KEGG" id="hbu:Hbut_1398"/>
<sequence length="445" mass="49429">MSRPKRVVIMGAGGRDFHVFNMVYRDNPEYQVVAFTATQIPGIEWRRYPPSLAGPRYPDGIPIVPESKLPELVKEHGVDEVVLAYSDLTYDEVGHLLSMALSTGATFKIIGPRDTMITSYKPVIAVTAVKTGAGKSTVSRALVREIKSRGLEPVVIRHPMSYGDLEARKLIVIRSEEDVEKYPLTIEEREEFEPYLGMDVTVMAGVDYGIVVREAEKRGDILVWDGGNNDWPFIRPDLWIVVADALRPGLEASTFPGEINVRMAEVAIITKASEAGPENVKKVRENLLRLNPKLDIAVADIEVTVDKPEMIQGKRVVVVEDSPTVTHGGAPYAAGYVAAKKYGAEIVDPKPYAVGIIKEMYETYRHMGPVVPSTGYTSEQLRHLEETLNRVPADVVVIASPARIEKMIKLNKPYVRVSYELKVLEGPTPKDLVDRLLERHPVPKA</sequence>
<dbReference type="RefSeq" id="WP_011822540.1">
    <property type="nucleotide sequence ID" value="NC_008818.1"/>
</dbReference>
<reference evidence="1 2" key="1">
    <citation type="journal article" date="2007" name="Archaea">
        <title>The genome of Hyperthermus butylicus: a sulfur-reducing, peptide fermenting, neutrophilic Crenarchaeote growing up to 108 degrees C.</title>
        <authorList>
            <person name="Brugger K."/>
            <person name="Chen L."/>
            <person name="Stark M."/>
            <person name="Zibat A."/>
            <person name="Redder P."/>
            <person name="Ruepp A."/>
            <person name="Awayez M."/>
            <person name="She Q."/>
            <person name="Garrett R.A."/>
            <person name="Klenk H.P."/>
        </authorList>
    </citation>
    <scope>NUCLEOTIDE SEQUENCE [LARGE SCALE GENOMIC DNA]</scope>
    <source>
        <strain evidence="2">DSM 5456 / JCM 9403 / PLM1-5</strain>
    </source>
</reference>
<dbReference type="AlphaFoldDB" id="A2BML1"/>